<name>A0A5C7FJ50_9BACT</name>
<evidence type="ECO:0000313" key="6">
    <source>
        <dbReference type="Proteomes" id="UP000321907"/>
    </source>
</evidence>
<proteinExistence type="predicted"/>
<dbReference type="CDD" id="cd06529">
    <property type="entry name" value="S24_LexA-like"/>
    <property type="match status" value="1"/>
</dbReference>
<evidence type="ECO:0000256" key="2">
    <source>
        <dbReference type="ARBA" id="ARBA00023125"/>
    </source>
</evidence>
<dbReference type="GO" id="GO:0003677">
    <property type="term" value="F:DNA binding"/>
    <property type="evidence" value="ECO:0007669"/>
    <property type="project" value="UniProtKB-KW"/>
</dbReference>
<dbReference type="InterPro" id="IPR036286">
    <property type="entry name" value="LexA/Signal_pep-like_sf"/>
</dbReference>
<keyword evidence="6" id="KW-1185">Reference proteome</keyword>
<keyword evidence="3" id="KW-0804">Transcription</keyword>
<dbReference type="Pfam" id="PF00717">
    <property type="entry name" value="Peptidase_S24"/>
    <property type="match status" value="1"/>
</dbReference>
<reference evidence="5 6" key="1">
    <citation type="submission" date="2019-08" db="EMBL/GenBank/DDBJ databases">
        <title>Lewinella sp. strain SSH13 Genome sequencing and assembly.</title>
        <authorList>
            <person name="Kim I."/>
        </authorList>
    </citation>
    <scope>NUCLEOTIDE SEQUENCE [LARGE SCALE GENOMIC DNA]</scope>
    <source>
        <strain evidence="5 6">SSH13</strain>
    </source>
</reference>
<organism evidence="5 6">
    <name type="scientific">Neolewinella aurantiaca</name>
    <dbReference type="NCBI Taxonomy" id="2602767"/>
    <lineage>
        <taxon>Bacteria</taxon>
        <taxon>Pseudomonadati</taxon>
        <taxon>Bacteroidota</taxon>
        <taxon>Saprospiria</taxon>
        <taxon>Saprospirales</taxon>
        <taxon>Lewinellaceae</taxon>
        <taxon>Neolewinella</taxon>
    </lineage>
</organism>
<keyword evidence="1" id="KW-0805">Transcription regulation</keyword>
<dbReference type="SUPFAM" id="SSF51306">
    <property type="entry name" value="LexA/Signal peptidase"/>
    <property type="match status" value="1"/>
</dbReference>
<evidence type="ECO:0000256" key="1">
    <source>
        <dbReference type="ARBA" id="ARBA00023015"/>
    </source>
</evidence>
<evidence type="ECO:0000256" key="3">
    <source>
        <dbReference type="ARBA" id="ARBA00023163"/>
    </source>
</evidence>
<accession>A0A5C7FJ50</accession>
<evidence type="ECO:0000313" key="5">
    <source>
        <dbReference type="EMBL" id="TXF91222.1"/>
    </source>
</evidence>
<protein>
    <submittedName>
        <fullName evidence="5">Helix-turn-helix transcriptional regulator</fullName>
    </submittedName>
</protein>
<dbReference type="AlphaFoldDB" id="A0A5C7FJ50"/>
<dbReference type="PANTHER" id="PTHR40661:SF1">
    <property type="entry name" value="HTH CRO_C1-TYPE DOMAIN-CONTAINING PROTEIN"/>
    <property type="match status" value="1"/>
</dbReference>
<dbReference type="RefSeq" id="WP_147929241.1">
    <property type="nucleotide sequence ID" value="NZ_VOXD01000003.1"/>
</dbReference>
<comment type="caution">
    <text evidence="5">The sequence shown here is derived from an EMBL/GenBank/DDBJ whole genome shotgun (WGS) entry which is preliminary data.</text>
</comment>
<dbReference type="InterPro" id="IPR039418">
    <property type="entry name" value="LexA-like"/>
</dbReference>
<dbReference type="PANTHER" id="PTHR40661">
    <property type="match status" value="1"/>
</dbReference>
<keyword evidence="2" id="KW-0238">DNA-binding</keyword>
<feature type="domain" description="Peptidase S24/S26A/S26B/S26C" evidence="4">
    <location>
        <begin position="133"/>
        <end position="217"/>
    </location>
</feature>
<sequence length="244" mass="27946">MITEDRRELNDRFKEVFRILEERGEIIKNDRNGRGLGDFAKRILNNRSYGHIVRAFLNDDDKRCINYEQARRVCHEYNVNLGYLLEGEGTPFGMELPEPPVVTGTDVPLNIMFTSKEAFAGASIDTDSFVQEDNTDFFRLPGIMGSGYVAFPITGNSMEPVINNGDVVICKEIDGIREIRENRIYAVRSKGSIWIKYVQKVPDSKGRITGLKLISANYLEHDPWVEEVEMSTKLYEVVRRISEL</sequence>
<gene>
    <name evidence="5" type="ORF">FUA23_03090</name>
</gene>
<dbReference type="EMBL" id="VOXD01000003">
    <property type="protein sequence ID" value="TXF91222.1"/>
    <property type="molecule type" value="Genomic_DNA"/>
</dbReference>
<dbReference type="Gene3D" id="2.10.109.10">
    <property type="entry name" value="Umud Fragment, subunit A"/>
    <property type="match status" value="1"/>
</dbReference>
<dbReference type="OrthoDB" id="3831186at2"/>
<dbReference type="InterPro" id="IPR015927">
    <property type="entry name" value="Peptidase_S24_S26A/B/C"/>
</dbReference>
<dbReference type="Proteomes" id="UP000321907">
    <property type="component" value="Unassembled WGS sequence"/>
</dbReference>
<evidence type="ECO:0000259" key="4">
    <source>
        <dbReference type="Pfam" id="PF00717"/>
    </source>
</evidence>